<gene>
    <name evidence="4" type="ORF">MAUB_03390</name>
</gene>
<dbReference type="SUPFAM" id="SSF56655">
    <property type="entry name" value="Carbohydrate phosphatase"/>
    <property type="match status" value="1"/>
</dbReference>
<reference evidence="4 5" key="1">
    <citation type="journal article" date="2019" name="Emerg. Microbes Infect.">
        <title>Comprehensive subspecies identification of 175 nontuberculous mycobacteria species based on 7547 genomic profiles.</title>
        <authorList>
            <person name="Matsumoto Y."/>
            <person name="Kinjo T."/>
            <person name="Motooka D."/>
            <person name="Nabeya D."/>
            <person name="Jung N."/>
            <person name="Uechi K."/>
            <person name="Horii T."/>
            <person name="Iida T."/>
            <person name="Fujita J."/>
            <person name="Nakamura S."/>
        </authorList>
    </citation>
    <scope>NUCLEOTIDE SEQUENCE [LARGE SCALE GENOMIC DNA]</scope>
    <source>
        <strain evidence="4 5">JCM 15296</strain>
    </source>
</reference>
<evidence type="ECO:0000256" key="3">
    <source>
        <dbReference type="ARBA" id="ARBA00022842"/>
    </source>
</evidence>
<dbReference type="PANTHER" id="PTHR20854:SF4">
    <property type="entry name" value="INOSITOL-1-MONOPHOSPHATASE-RELATED"/>
    <property type="match status" value="1"/>
</dbReference>
<dbReference type="PANTHER" id="PTHR20854">
    <property type="entry name" value="INOSITOL MONOPHOSPHATASE"/>
    <property type="match status" value="1"/>
</dbReference>
<evidence type="ECO:0000313" key="5">
    <source>
        <dbReference type="Proteomes" id="UP000465609"/>
    </source>
</evidence>
<dbReference type="Pfam" id="PF00459">
    <property type="entry name" value="Inositol_P"/>
    <property type="match status" value="1"/>
</dbReference>
<accession>A0ABM7I7B5</accession>
<dbReference type="InterPro" id="IPR000760">
    <property type="entry name" value="Inositol_monophosphatase-like"/>
</dbReference>
<keyword evidence="1" id="KW-0479">Metal-binding</keyword>
<dbReference type="RefSeq" id="WP_138230580.1">
    <property type="nucleotide sequence ID" value="NZ_AP022577.1"/>
</dbReference>
<dbReference type="Gene3D" id="3.30.540.10">
    <property type="entry name" value="Fructose-1,6-Bisphosphatase, subunit A, domain 1"/>
    <property type="match status" value="1"/>
</dbReference>
<dbReference type="PROSITE" id="PS00629">
    <property type="entry name" value="IMP_1"/>
    <property type="match status" value="1"/>
</dbReference>
<dbReference type="Proteomes" id="UP000465609">
    <property type="component" value="Chromosome"/>
</dbReference>
<protein>
    <submittedName>
        <fullName evidence="4">Inositol monophosphatase</fullName>
    </submittedName>
</protein>
<keyword evidence="5" id="KW-1185">Reference proteome</keyword>
<dbReference type="EMBL" id="AP022577">
    <property type="protein sequence ID" value="BBX82466.1"/>
    <property type="molecule type" value="Genomic_DNA"/>
</dbReference>
<dbReference type="InterPro" id="IPR020583">
    <property type="entry name" value="Inositol_monoP_metal-BS"/>
</dbReference>
<organism evidence="4 5">
    <name type="scientific">Mycolicibacterium aubagnense</name>
    <dbReference type="NCBI Taxonomy" id="319707"/>
    <lineage>
        <taxon>Bacteria</taxon>
        <taxon>Bacillati</taxon>
        <taxon>Actinomycetota</taxon>
        <taxon>Actinomycetes</taxon>
        <taxon>Mycobacteriales</taxon>
        <taxon>Mycobacteriaceae</taxon>
        <taxon>Mycolicibacterium</taxon>
    </lineage>
</organism>
<keyword evidence="2" id="KW-0378">Hydrolase</keyword>
<sequence length="245" mass="25688">MNEQLRVLAVEAARYGAAVCLQQWGEPVAAQTKSAAGDVVTTVDRAAEEAVRAVLLSARPDDGVLGEELPEHIGAGPVQWVVDPLDGTTNYTRRIPYFATSVAARSTADGSWLAGAVCAPALGVLWSAAKNLGAQTDSGSGGNRLPLIMVESSARLLGTGLSYDPSHRRRQVRELGALMTDYTDMRRFGAAAIDLCLVAQGSLDAFVEDDLAIHDWAAGALIAEEAGVRVSRPAGCATVLSALWS</sequence>
<keyword evidence="3" id="KW-0460">Magnesium</keyword>
<evidence type="ECO:0000256" key="1">
    <source>
        <dbReference type="ARBA" id="ARBA00022723"/>
    </source>
</evidence>
<evidence type="ECO:0000256" key="2">
    <source>
        <dbReference type="ARBA" id="ARBA00022801"/>
    </source>
</evidence>
<dbReference type="Gene3D" id="3.40.190.80">
    <property type="match status" value="1"/>
</dbReference>
<proteinExistence type="predicted"/>
<evidence type="ECO:0000313" key="4">
    <source>
        <dbReference type="EMBL" id="BBX82466.1"/>
    </source>
</evidence>
<dbReference type="PRINTS" id="PR00377">
    <property type="entry name" value="IMPHPHTASES"/>
</dbReference>
<name>A0ABM7I7B5_9MYCO</name>